<name>A0AAV0ESS3_9ASTE</name>
<organism evidence="1 2">
    <name type="scientific">Cuscuta epithymum</name>
    <dbReference type="NCBI Taxonomy" id="186058"/>
    <lineage>
        <taxon>Eukaryota</taxon>
        <taxon>Viridiplantae</taxon>
        <taxon>Streptophyta</taxon>
        <taxon>Embryophyta</taxon>
        <taxon>Tracheophyta</taxon>
        <taxon>Spermatophyta</taxon>
        <taxon>Magnoliopsida</taxon>
        <taxon>eudicotyledons</taxon>
        <taxon>Gunneridae</taxon>
        <taxon>Pentapetalae</taxon>
        <taxon>asterids</taxon>
        <taxon>lamiids</taxon>
        <taxon>Solanales</taxon>
        <taxon>Convolvulaceae</taxon>
        <taxon>Cuscuteae</taxon>
        <taxon>Cuscuta</taxon>
        <taxon>Cuscuta subgen. Cuscuta</taxon>
    </lineage>
</organism>
<dbReference type="AlphaFoldDB" id="A0AAV0ESS3"/>
<sequence>MKYYYKVKTEKLKPVGSIMQDVSIILDGGIASCDIRPVSLGLNVAPSEPEKPTAADDGHLPDLLEHRVPANYSEIAAIVLAFNESQIHDHQEPKLVLICRNINPLCSSDALRARVWPDGKRVVDYVCQPEAD</sequence>
<evidence type="ECO:0000313" key="2">
    <source>
        <dbReference type="Proteomes" id="UP001152523"/>
    </source>
</evidence>
<comment type="caution">
    <text evidence="1">The sequence shown here is derived from an EMBL/GenBank/DDBJ whole genome shotgun (WGS) entry which is preliminary data.</text>
</comment>
<dbReference type="Proteomes" id="UP001152523">
    <property type="component" value="Unassembled WGS sequence"/>
</dbReference>
<protein>
    <submittedName>
        <fullName evidence="1">Uncharacterized protein</fullName>
    </submittedName>
</protein>
<accession>A0AAV0ESS3</accession>
<evidence type="ECO:0000313" key="1">
    <source>
        <dbReference type="EMBL" id="CAH9126290.1"/>
    </source>
</evidence>
<proteinExistence type="predicted"/>
<gene>
    <name evidence="1" type="ORF">CEPIT_LOCUS27420</name>
</gene>
<reference evidence="1" key="1">
    <citation type="submission" date="2022-07" db="EMBL/GenBank/DDBJ databases">
        <authorList>
            <person name="Macas J."/>
            <person name="Novak P."/>
            <person name="Neumann P."/>
        </authorList>
    </citation>
    <scope>NUCLEOTIDE SEQUENCE</scope>
</reference>
<keyword evidence="2" id="KW-1185">Reference proteome</keyword>
<dbReference type="EMBL" id="CAMAPF010000942">
    <property type="protein sequence ID" value="CAH9126290.1"/>
    <property type="molecule type" value="Genomic_DNA"/>
</dbReference>